<dbReference type="EMBL" id="PGFE01000002">
    <property type="protein sequence ID" value="PJJ74237.1"/>
    <property type="molecule type" value="Genomic_DNA"/>
</dbReference>
<evidence type="ECO:0000256" key="1">
    <source>
        <dbReference type="ARBA" id="ARBA00023125"/>
    </source>
</evidence>
<evidence type="ECO:0000313" key="4">
    <source>
        <dbReference type="EMBL" id="PJJ74237.1"/>
    </source>
</evidence>
<feature type="region of interest" description="Disordered" evidence="2">
    <location>
        <begin position="1"/>
        <end position="22"/>
    </location>
</feature>
<dbReference type="PROSITE" id="PS50937">
    <property type="entry name" value="HTH_MERR_2"/>
    <property type="match status" value="1"/>
</dbReference>
<feature type="compositionally biased region" description="Low complexity" evidence="2">
    <location>
        <begin position="1"/>
        <end position="11"/>
    </location>
</feature>
<dbReference type="SUPFAM" id="SSF46955">
    <property type="entry name" value="Putative DNA-binding domain"/>
    <property type="match status" value="1"/>
</dbReference>
<dbReference type="InterPro" id="IPR047057">
    <property type="entry name" value="MerR_fam"/>
</dbReference>
<accession>A0A2M9CQS2</accession>
<keyword evidence="1" id="KW-0238">DNA-binding</keyword>
<sequence length="251" mass="26820">MSAFASRASSPEPAPEPWPQGISRRASMRISDVLAGLRADFPGVSHSKLRFLEEQGLIDPVRTASGYRQYSPADVERLRFVLTEQRDSYLPLKVIKERLAELDAGTAVAGPAPRLAAPAEPGEDVDALPLRFTVESLAGTAGVETAFVDALVDAGVLHKSAGGQLDAACLEVVRIAASLAEHGIEPRHLRSLRTASQRHVSLVEQVVAPWQRQQTPSARAHAGTVAAEIGEMCARLHTVWVRQGVADATSG</sequence>
<protein>
    <submittedName>
        <fullName evidence="4">MerR-like DNA binding protein</fullName>
    </submittedName>
</protein>
<dbReference type="PANTHER" id="PTHR30204">
    <property type="entry name" value="REDOX-CYCLING DRUG-SENSING TRANSCRIPTIONAL ACTIVATOR SOXR"/>
    <property type="match status" value="1"/>
</dbReference>
<keyword evidence="5" id="KW-1185">Reference proteome</keyword>
<dbReference type="GO" id="GO:0003677">
    <property type="term" value="F:DNA binding"/>
    <property type="evidence" value="ECO:0007669"/>
    <property type="project" value="UniProtKB-KW"/>
</dbReference>
<gene>
    <name evidence="4" type="ORF">CLV28_1731</name>
</gene>
<dbReference type="AlphaFoldDB" id="A0A2M9CQS2"/>
<dbReference type="InterPro" id="IPR009061">
    <property type="entry name" value="DNA-bd_dom_put_sf"/>
</dbReference>
<dbReference type="CDD" id="cd00592">
    <property type="entry name" value="HTH_MerR-like"/>
    <property type="match status" value="1"/>
</dbReference>
<organism evidence="4 5">
    <name type="scientific">Sediminihabitans luteus</name>
    <dbReference type="NCBI Taxonomy" id="1138585"/>
    <lineage>
        <taxon>Bacteria</taxon>
        <taxon>Bacillati</taxon>
        <taxon>Actinomycetota</taxon>
        <taxon>Actinomycetes</taxon>
        <taxon>Micrococcales</taxon>
        <taxon>Cellulomonadaceae</taxon>
        <taxon>Sediminihabitans</taxon>
    </lineage>
</organism>
<comment type="caution">
    <text evidence="4">The sequence shown here is derived from an EMBL/GenBank/DDBJ whole genome shotgun (WGS) entry which is preliminary data.</text>
</comment>
<evidence type="ECO:0000259" key="3">
    <source>
        <dbReference type="PROSITE" id="PS50937"/>
    </source>
</evidence>
<dbReference type="GO" id="GO:0003700">
    <property type="term" value="F:DNA-binding transcription factor activity"/>
    <property type="evidence" value="ECO:0007669"/>
    <property type="project" value="InterPro"/>
</dbReference>
<dbReference type="RefSeq" id="WP_239073201.1">
    <property type="nucleotide sequence ID" value="NZ_BOOX01000006.1"/>
</dbReference>
<reference evidence="4 5" key="1">
    <citation type="submission" date="2017-11" db="EMBL/GenBank/DDBJ databases">
        <title>Genomic Encyclopedia of Archaeal and Bacterial Type Strains, Phase II (KMG-II): From Individual Species to Whole Genera.</title>
        <authorList>
            <person name="Goeker M."/>
        </authorList>
    </citation>
    <scope>NUCLEOTIDE SEQUENCE [LARGE SCALE GENOMIC DNA]</scope>
    <source>
        <strain evidence="4 5">DSM 25478</strain>
    </source>
</reference>
<feature type="domain" description="HTH merR-type" evidence="3">
    <location>
        <begin position="43"/>
        <end position="101"/>
    </location>
</feature>
<dbReference type="PANTHER" id="PTHR30204:SF89">
    <property type="entry name" value="HTH MERR-TYPE DOMAIN-CONTAINING PROTEIN"/>
    <property type="match status" value="1"/>
</dbReference>
<evidence type="ECO:0000256" key="2">
    <source>
        <dbReference type="SAM" id="MobiDB-lite"/>
    </source>
</evidence>
<dbReference type="InterPro" id="IPR000551">
    <property type="entry name" value="MerR-type_HTH_dom"/>
</dbReference>
<dbReference type="SMART" id="SM00422">
    <property type="entry name" value="HTH_MERR"/>
    <property type="match status" value="1"/>
</dbReference>
<dbReference type="Gene3D" id="1.10.1660.10">
    <property type="match status" value="1"/>
</dbReference>
<proteinExistence type="predicted"/>
<evidence type="ECO:0000313" key="5">
    <source>
        <dbReference type="Proteomes" id="UP000231693"/>
    </source>
</evidence>
<dbReference type="Proteomes" id="UP000231693">
    <property type="component" value="Unassembled WGS sequence"/>
</dbReference>
<dbReference type="Pfam" id="PF13411">
    <property type="entry name" value="MerR_1"/>
    <property type="match status" value="1"/>
</dbReference>
<name>A0A2M9CQS2_9CELL</name>